<feature type="region of interest" description="Disordered" evidence="1">
    <location>
        <begin position="324"/>
        <end position="358"/>
    </location>
</feature>
<feature type="signal peptide" evidence="2">
    <location>
        <begin position="1"/>
        <end position="26"/>
    </location>
</feature>
<feature type="compositionally biased region" description="Low complexity" evidence="1">
    <location>
        <begin position="493"/>
        <end position="506"/>
    </location>
</feature>
<sequence length="515" mass="57796">MARSQCWTTVLHLCVLHLLFVQICHRAESDRSVTEDDKLISLLLDKLEKKTDAEGSQVSQILKAIEAAENGTSTPKAVSSSKISSRVGEDPDYDEVIEFLEKSVREAHGIDENGHKVDPAAKRSDYHHHDPPFEKLLWGTARAVWDVSRPVFYRTAAGRKLSIIKDTVTLPIRTLGWIKRGILDLKTNPDRLKLPRSHYHHHHDDHHAHYDPWGWSDSPVFVKYEPDNSLFKSWVRYLYRGLRPAARLTRRLLIAKLRALGFIIRKIIKRKLRPGVLVLKEAPKGWHSGWSGWPSVKTTPAPRGWFSKWNIFSSLLRTTTTPARVKSGWSSGSWMSGPPPGWKTAATPKPSYGAPPPKYSAPTSYSIPTLPKYAAPPSQGYSSSIPEIIYGPPAETPAGYERYTYQHATPPSPPAPPAPTAYSSDYSYRTHSGSDPSQILTAPSDHHLSEVELPSYAKYLRQLGIDHTNLESLDSIRSMRQSEKEEDVPYLISESSDSSSASSSNNEDVKDKKEE</sequence>
<evidence type="ECO:0000313" key="4">
    <source>
        <dbReference type="Proteomes" id="UP000094527"/>
    </source>
</evidence>
<accession>A0A1D2NC93</accession>
<evidence type="ECO:0000256" key="2">
    <source>
        <dbReference type="SAM" id="SignalP"/>
    </source>
</evidence>
<gene>
    <name evidence="3" type="ORF">Ocin01_03823</name>
</gene>
<feature type="compositionally biased region" description="Pro residues" evidence="1">
    <location>
        <begin position="410"/>
        <end position="419"/>
    </location>
</feature>
<reference evidence="3 4" key="1">
    <citation type="journal article" date="2016" name="Genome Biol. Evol.">
        <title>Gene Family Evolution Reflects Adaptation to Soil Environmental Stressors in the Genome of the Collembolan Orchesella cincta.</title>
        <authorList>
            <person name="Faddeeva-Vakhrusheva A."/>
            <person name="Derks M.F."/>
            <person name="Anvar S.Y."/>
            <person name="Agamennone V."/>
            <person name="Suring W."/>
            <person name="Smit S."/>
            <person name="van Straalen N.M."/>
            <person name="Roelofs D."/>
        </authorList>
    </citation>
    <scope>NUCLEOTIDE SEQUENCE [LARGE SCALE GENOMIC DNA]</scope>
    <source>
        <tissue evidence="3">Mixed pool</tissue>
    </source>
</reference>
<dbReference type="EMBL" id="LJIJ01000093">
    <property type="protein sequence ID" value="ODN02860.1"/>
    <property type="molecule type" value="Genomic_DNA"/>
</dbReference>
<dbReference type="STRING" id="48709.A0A1D2NC93"/>
<evidence type="ECO:0000313" key="3">
    <source>
        <dbReference type="EMBL" id="ODN02860.1"/>
    </source>
</evidence>
<feature type="compositionally biased region" description="Low complexity" evidence="1">
    <location>
        <begin position="327"/>
        <end position="336"/>
    </location>
</feature>
<feature type="region of interest" description="Disordered" evidence="1">
    <location>
        <begin position="404"/>
        <end position="442"/>
    </location>
</feature>
<keyword evidence="4" id="KW-1185">Reference proteome</keyword>
<feature type="chain" id="PRO_5008905338" evidence="2">
    <location>
        <begin position="27"/>
        <end position="515"/>
    </location>
</feature>
<comment type="caution">
    <text evidence="3">The sequence shown here is derived from an EMBL/GenBank/DDBJ whole genome shotgun (WGS) entry which is preliminary data.</text>
</comment>
<feature type="region of interest" description="Disordered" evidence="1">
    <location>
        <begin position="476"/>
        <end position="515"/>
    </location>
</feature>
<feature type="non-terminal residue" evidence="3">
    <location>
        <position position="515"/>
    </location>
</feature>
<evidence type="ECO:0000256" key="1">
    <source>
        <dbReference type="SAM" id="MobiDB-lite"/>
    </source>
</evidence>
<protein>
    <submittedName>
        <fullName evidence="3">Uncharacterized protein</fullName>
    </submittedName>
</protein>
<dbReference type="AlphaFoldDB" id="A0A1D2NC93"/>
<name>A0A1D2NC93_ORCCI</name>
<keyword evidence="2" id="KW-0732">Signal</keyword>
<proteinExistence type="predicted"/>
<dbReference type="Proteomes" id="UP000094527">
    <property type="component" value="Unassembled WGS sequence"/>
</dbReference>
<feature type="compositionally biased region" description="Polar residues" evidence="1">
    <location>
        <begin position="429"/>
        <end position="441"/>
    </location>
</feature>
<organism evidence="3 4">
    <name type="scientific">Orchesella cincta</name>
    <name type="common">Springtail</name>
    <name type="synonym">Podura cincta</name>
    <dbReference type="NCBI Taxonomy" id="48709"/>
    <lineage>
        <taxon>Eukaryota</taxon>
        <taxon>Metazoa</taxon>
        <taxon>Ecdysozoa</taxon>
        <taxon>Arthropoda</taxon>
        <taxon>Hexapoda</taxon>
        <taxon>Collembola</taxon>
        <taxon>Entomobryomorpha</taxon>
        <taxon>Entomobryoidea</taxon>
        <taxon>Orchesellidae</taxon>
        <taxon>Orchesellinae</taxon>
        <taxon>Orchesella</taxon>
    </lineage>
</organism>